<dbReference type="GO" id="GO:0000978">
    <property type="term" value="F:RNA polymerase II cis-regulatory region sequence-specific DNA binding"/>
    <property type="evidence" value="ECO:0007669"/>
    <property type="project" value="InterPro"/>
</dbReference>
<evidence type="ECO:0000313" key="13">
    <source>
        <dbReference type="Proteomes" id="UP000019373"/>
    </source>
</evidence>
<sequence length="734" mass="78795">MDYDIPRGRSPSQGHSNHISPQPSPHRYHNATSKLGLDPAVNNSTFTTGRFAQAGTNSSLQYTSPYPESSAQSQTLPQTTGADSTLYENNHLNQGVFQHNQPLGLQDSQAFSNPFLLNCKEFMFANGGNNMQGDFSHTNFALDPTYDPNQPNINPANLSKMPSSHASTPPNLLSPENLPSPGQPGSPASTQGQFYTPQHSRHQSLDPASAAYPHGTGPAEWQGMSFQQHREHRRAPSDHSELSSNAPSPFLPQAEVGESIENNHSPMMGAQHDAMNAFGIEDFSINDQQQAQVSPGHSPYMSPRLVPQHSHGLGMGSDFVQQQGMPNHMVGPGPEIYTTQPDESFGGMSQMHARHASVVSDMGQADQFPAPTINIEPAAPVSRQASFEPETNQLGDNLSPPTRARGRSKSDPHVGRSSSRPASRSTSPAARPHSPSLSTLSDNASVRSLSPGLGPASRESSPGPVSGRIEKNRRQSTSSIPTRDYILDLADPSRPNASPAASSTRVQKHPATFQCTLCPKRFTRAYNLRSHLRTHTDERPFVCTVCGKAFARQHDRKRHEGLHSGEKKFVCKGGLGSGEHWGCGRKFARADALGRHFRSEAGRMCIKPLLEEEAAERARNRMLEQQAHFAAGSLQPVQQPMMMNVDASGGGGFALPAALLAQYPALSNIDWAALPQGDDTGDLSDVGMGRNSFDAGSGGDFGYDDSDINESYVANNGLAYPAGSSGGGGGHGGW</sequence>
<feature type="domain" description="C2H2-type" evidence="11">
    <location>
        <begin position="513"/>
        <end position="540"/>
    </location>
</feature>
<feature type="domain" description="C2H2-type" evidence="11">
    <location>
        <begin position="541"/>
        <end position="568"/>
    </location>
</feature>
<feature type="compositionally biased region" description="Polar residues" evidence="10">
    <location>
        <begin position="186"/>
        <end position="198"/>
    </location>
</feature>
<keyword evidence="6" id="KW-0805">Transcription regulation</keyword>
<dbReference type="PANTHER" id="PTHR40626">
    <property type="entry name" value="MIP31509P"/>
    <property type="match status" value="1"/>
</dbReference>
<feature type="compositionally biased region" description="Polar residues" evidence="10">
    <location>
        <begin position="147"/>
        <end position="168"/>
    </location>
</feature>
<feature type="compositionally biased region" description="Low complexity" evidence="10">
    <location>
        <begin position="416"/>
        <end position="436"/>
    </location>
</feature>
<dbReference type="GO" id="GO:0071248">
    <property type="term" value="P:cellular response to metal ion"/>
    <property type="evidence" value="ECO:0007669"/>
    <property type="project" value="UniProtKB-ARBA"/>
</dbReference>
<dbReference type="Gene3D" id="3.30.160.60">
    <property type="entry name" value="Classic Zinc Finger"/>
    <property type="match status" value="3"/>
</dbReference>
<dbReference type="HOGENOM" id="CLU_014490_0_0_1"/>
<feature type="region of interest" description="Disordered" evidence="10">
    <location>
        <begin position="1"/>
        <end position="41"/>
    </location>
</feature>
<dbReference type="GO" id="GO:0000981">
    <property type="term" value="F:DNA-binding transcription factor activity, RNA polymerase II-specific"/>
    <property type="evidence" value="ECO:0007669"/>
    <property type="project" value="InterPro"/>
</dbReference>
<dbReference type="GO" id="GO:0008270">
    <property type="term" value="F:zinc ion binding"/>
    <property type="evidence" value="ECO:0007669"/>
    <property type="project" value="UniProtKB-KW"/>
</dbReference>
<comment type="subcellular location">
    <subcellularLocation>
        <location evidence="1">Nucleus</location>
    </subcellularLocation>
</comment>
<dbReference type="SUPFAM" id="SSF57667">
    <property type="entry name" value="beta-beta-alpha zinc fingers"/>
    <property type="match status" value="1"/>
</dbReference>
<feature type="compositionally biased region" description="Low complexity" evidence="10">
    <location>
        <begin position="169"/>
        <end position="180"/>
    </location>
</feature>
<dbReference type="InterPro" id="IPR051059">
    <property type="entry name" value="VerF-like"/>
</dbReference>
<dbReference type="PROSITE" id="PS00028">
    <property type="entry name" value="ZINC_FINGER_C2H2_1"/>
    <property type="match status" value="2"/>
</dbReference>
<dbReference type="EMBL" id="KE720780">
    <property type="protein sequence ID" value="ERF76156.1"/>
    <property type="molecule type" value="Genomic_DNA"/>
</dbReference>
<evidence type="ECO:0000256" key="3">
    <source>
        <dbReference type="ARBA" id="ARBA00022737"/>
    </source>
</evidence>
<feature type="compositionally biased region" description="Low complexity" evidence="10">
    <location>
        <begin position="490"/>
        <end position="503"/>
    </location>
</feature>
<feature type="region of interest" description="Disordered" evidence="10">
    <location>
        <begin position="383"/>
        <end position="505"/>
    </location>
</feature>
<feature type="compositionally biased region" description="Polar residues" evidence="10">
    <location>
        <begin position="437"/>
        <end position="448"/>
    </location>
</feature>
<keyword evidence="3" id="KW-0677">Repeat</keyword>
<keyword evidence="5" id="KW-0862">Zinc</keyword>
<evidence type="ECO:0000256" key="4">
    <source>
        <dbReference type="ARBA" id="ARBA00022771"/>
    </source>
</evidence>
<dbReference type="FunFam" id="3.30.160.60:FF:000181">
    <property type="entry name" value="C2H2 type zinc finger protein"/>
    <property type="match status" value="1"/>
</dbReference>
<dbReference type="GO" id="GO:0000785">
    <property type="term" value="C:chromatin"/>
    <property type="evidence" value="ECO:0007669"/>
    <property type="project" value="TreeGrafter"/>
</dbReference>
<dbReference type="GO" id="GO:0005634">
    <property type="term" value="C:nucleus"/>
    <property type="evidence" value="ECO:0007669"/>
    <property type="project" value="UniProtKB-SubCell"/>
</dbReference>
<keyword evidence="8" id="KW-0539">Nucleus</keyword>
<evidence type="ECO:0000256" key="6">
    <source>
        <dbReference type="ARBA" id="ARBA00023015"/>
    </source>
</evidence>
<keyword evidence="2" id="KW-0479">Metal-binding</keyword>
<accession>U1GVR1</accession>
<evidence type="ECO:0000256" key="2">
    <source>
        <dbReference type="ARBA" id="ARBA00022723"/>
    </source>
</evidence>
<proteinExistence type="predicted"/>
<dbReference type="Proteomes" id="UP000019373">
    <property type="component" value="Unassembled WGS sequence"/>
</dbReference>
<evidence type="ECO:0000256" key="9">
    <source>
        <dbReference type="PROSITE-ProRule" id="PRU00042"/>
    </source>
</evidence>
<feature type="compositionally biased region" description="Polar residues" evidence="10">
    <location>
        <begin position="383"/>
        <end position="400"/>
    </location>
</feature>
<evidence type="ECO:0000256" key="10">
    <source>
        <dbReference type="SAM" id="MobiDB-lite"/>
    </source>
</evidence>
<dbReference type="InterPro" id="IPR036236">
    <property type="entry name" value="Znf_C2H2_sf"/>
</dbReference>
<dbReference type="PANTHER" id="PTHR40626:SF32">
    <property type="entry name" value="ZINC FINGER PROTEIN RST2"/>
    <property type="match status" value="1"/>
</dbReference>
<dbReference type="AlphaFoldDB" id="U1GVR1"/>
<gene>
    <name evidence="12" type="ORF">EPUS_01490</name>
</gene>
<name>U1GVR1_ENDPU</name>
<dbReference type="InterPro" id="IPR013087">
    <property type="entry name" value="Znf_C2H2_type"/>
</dbReference>
<dbReference type="eggNOG" id="KOG1721">
    <property type="taxonomic scope" value="Eukaryota"/>
</dbReference>
<feature type="compositionally biased region" description="Polar residues" evidence="10">
    <location>
        <begin position="10"/>
        <end position="21"/>
    </location>
</feature>
<dbReference type="Pfam" id="PF00096">
    <property type="entry name" value="zf-C2H2"/>
    <property type="match status" value="2"/>
</dbReference>
<evidence type="ECO:0000256" key="8">
    <source>
        <dbReference type="ARBA" id="ARBA00023242"/>
    </source>
</evidence>
<reference evidence="13" key="1">
    <citation type="journal article" date="2014" name="BMC Genomics">
        <title>Genome characteristics reveal the impact of lichenization on lichen-forming fungus Endocarpon pusillum Hedwig (Verrucariales, Ascomycota).</title>
        <authorList>
            <person name="Wang Y.-Y."/>
            <person name="Liu B."/>
            <person name="Zhang X.-Y."/>
            <person name="Zhou Q.-M."/>
            <person name="Zhang T."/>
            <person name="Li H."/>
            <person name="Yu Y.-F."/>
            <person name="Zhang X.-L."/>
            <person name="Hao X.-Y."/>
            <person name="Wang M."/>
            <person name="Wang L."/>
            <person name="Wei J.-C."/>
        </authorList>
    </citation>
    <scope>NUCLEOTIDE SEQUENCE [LARGE SCALE GENOMIC DNA]</scope>
    <source>
        <strain evidence="13">Z07020 / HMAS-L-300199</strain>
    </source>
</reference>
<protein>
    <recommendedName>
        <fullName evidence="11">C2H2-type domain-containing protein</fullName>
    </recommendedName>
</protein>
<feature type="region of interest" description="Disordered" evidence="10">
    <location>
        <begin position="141"/>
        <end position="252"/>
    </location>
</feature>
<evidence type="ECO:0000256" key="1">
    <source>
        <dbReference type="ARBA" id="ARBA00004123"/>
    </source>
</evidence>
<feature type="region of interest" description="Disordered" evidence="10">
    <location>
        <begin position="57"/>
        <end position="86"/>
    </location>
</feature>
<keyword evidence="13" id="KW-1185">Reference proteome</keyword>
<organism evidence="12 13">
    <name type="scientific">Endocarpon pusillum (strain Z07020 / HMAS-L-300199)</name>
    <name type="common">Lichen-forming fungus</name>
    <dbReference type="NCBI Taxonomy" id="1263415"/>
    <lineage>
        <taxon>Eukaryota</taxon>
        <taxon>Fungi</taxon>
        <taxon>Dikarya</taxon>
        <taxon>Ascomycota</taxon>
        <taxon>Pezizomycotina</taxon>
        <taxon>Eurotiomycetes</taxon>
        <taxon>Chaetothyriomycetidae</taxon>
        <taxon>Verrucariales</taxon>
        <taxon>Verrucariaceae</taxon>
        <taxon>Endocarpon</taxon>
    </lineage>
</organism>
<evidence type="ECO:0000313" key="12">
    <source>
        <dbReference type="EMBL" id="ERF76156.1"/>
    </source>
</evidence>
<dbReference type="RefSeq" id="XP_007786622.1">
    <property type="nucleotide sequence ID" value="XM_007788432.1"/>
</dbReference>
<keyword evidence="4 9" id="KW-0863">Zinc-finger</keyword>
<dbReference type="FunFam" id="3.30.160.60:FF:000146">
    <property type="entry name" value="C2H2 type zinc finger protein"/>
    <property type="match status" value="1"/>
</dbReference>
<dbReference type="PROSITE" id="PS50157">
    <property type="entry name" value="ZINC_FINGER_C2H2_2"/>
    <property type="match status" value="2"/>
</dbReference>
<dbReference type="SMART" id="SM00355">
    <property type="entry name" value="ZnF_C2H2"/>
    <property type="match status" value="2"/>
</dbReference>
<dbReference type="GeneID" id="19236546"/>
<dbReference type="OrthoDB" id="8117402at2759"/>
<evidence type="ECO:0000256" key="7">
    <source>
        <dbReference type="ARBA" id="ARBA00023163"/>
    </source>
</evidence>
<evidence type="ECO:0000259" key="11">
    <source>
        <dbReference type="PROSITE" id="PS50157"/>
    </source>
</evidence>
<evidence type="ECO:0000256" key="5">
    <source>
        <dbReference type="ARBA" id="ARBA00022833"/>
    </source>
</evidence>
<dbReference type="OMA" id="SFQGHRR"/>
<keyword evidence="7" id="KW-0804">Transcription</keyword>